<keyword evidence="5" id="KW-1185">Reference proteome</keyword>
<dbReference type="Proteomes" id="UP000198964">
    <property type="component" value="Unassembled WGS sequence"/>
</dbReference>
<keyword evidence="1" id="KW-1133">Transmembrane helix</keyword>
<organism evidence="4 5">
    <name type="scientific">Sunxiuqinia elliptica</name>
    <dbReference type="NCBI Taxonomy" id="655355"/>
    <lineage>
        <taxon>Bacteria</taxon>
        <taxon>Pseudomonadati</taxon>
        <taxon>Bacteroidota</taxon>
        <taxon>Bacteroidia</taxon>
        <taxon>Marinilabiliales</taxon>
        <taxon>Prolixibacteraceae</taxon>
        <taxon>Sunxiuqinia</taxon>
    </lineage>
</organism>
<evidence type="ECO:0000313" key="5">
    <source>
        <dbReference type="Proteomes" id="UP000198964"/>
    </source>
</evidence>
<feature type="domain" description="FecR protein" evidence="2">
    <location>
        <begin position="122"/>
        <end position="214"/>
    </location>
</feature>
<evidence type="ECO:0000259" key="3">
    <source>
        <dbReference type="Pfam" id="PF16344"/>
    </source>
</evidence>
<dbReference type="STRING" id="655355.SAMN05216283_102514"/>
<evidence type="ECO:0000256" key="1">
    <source>
        <dbReference type="SAM" id="Phobius"/>
    </source>
</evidence>
<dbReference type="RefSeq" id="WP_093919164.1">
    <property type="nucleotide sequence ID" value="NZ_FONW01000002.1"/>
</dbReference>
<accession>A0A1I2FL60</accession>
<proteinExistence type="predicted"/>
<keyword evidence="1" id="KW-0472">Membrane</keyword>
<reference evidence="4 5" key="1">
    <citation type="submission" date="2016-10" db="EMBL/GenBank/DDBJ databases">
        <authorList>
            <person name="de Groot N.N."/>
        </authorList>
    </citation>
    <scope>NUCLEOTIDE SEQUENCE [LARGE SCALE GENOMIC DNA]</scope>
    <source>
        <strain evidence="4 5">CGMCC 1.9156</strain>
    </source>
</reference>
<keyword evidence="1" id="KW-0812">Transmembrane</keyword>
<dbReference type="InterPro" id="IPR012373">
    <property type="entry name" value="Ferrdict_sens_TM"/>
</dbReference>
<dbReference type="InterPro" id="IPR006860">
    <property type="entry name" value="FecR"/>
</dbReference>
<dbReference type="Pfam" id="PF04773">
    <property type="entry name" value="FecR"/>
    <property type="match status" value="1"/>
</dbReference>
<dbReference type="PIRSF" id="PIRSF018266">
    <property type="entry name" value="FecR"/>
    <property type="match status" value="1"/>
</dbReference>
<dbReference type="EMBL" id="FONW01000002">
    <property type="protein sequence ID" value="SFF05457.1"/>
    <property type="molecule type" value="Genomic_DNA"/>
</dbReference>
<sequence>MRNIHEIIARFFQHQASQDELKELDQWLDDDQNAQEFADLHKLWSWSGQAADKKPAVPFSDTWKKIATQQTTKNTQAKRLNTSAILRYAAIAFLVLNLGWWGSHFFYQKQNQMAMQDFSIRATPHANSIVTLPDQTLVYLRPGSTLDYDNGFNANKREVLLNGEAYFDVTRQSDKPFIVKTDLAQIKVLGTKFNVLAQQGAPIYQTTLVEGQVEFQPNSGKKYLLHPNQMLELNTQKNTVTISEVNTNLYVAWKDGKIIFRDETLGNITKQLEKIYHAQFIYQNPTLADSYRFSGTIHRETSIGEVIKMLKISIPMEVERKERFPEPDLIYLK</sequence>
<dbReference type="InterPro" id="IPR032508">
    <property type="entry name" value="FecR_C"/>
</dbReference>
<feature type="domain" description="Protein FecR C-terminal" evidence="3">
    <location>
        <begin position="257"/>
        <end position="322"/>
    </location>
</feature>
<dbReference type="PANTHER" id="PTHR30273">
    <property type="entry name" value="PERIPLASMIC SIGNAL SENSOR AND SIGMA FACTOR ACTIVATOR FECR-RELATED"/>
    <property type="match status" value="1"/>
</dbReference>
<gene>
    <name evidence="4" type="ORF">SAMN05216283_102514</name>
</gene>
<evidence type="ECO:0000313" key="4">
    <source>
        <dbReference type="EMBL" id="SFF05457.1"/>
    </source>
</evidence>
<evidence type="ECO:0000259" key="2">
    <source>
        <dbReference type="Pfam" id="PF04773"/>
    </source>
</evidence>
<protein>
    <submittedName>
        <fullName evidence="4">FecR family protein</fullName>
    </submittedName>
</protein>
<dbReference type="Pfam" id="PF16344">
    <property type="entry name" value="FecR_C"/>
    <property type="match status" value="1"/>
</dbReference>
<dbReference type="Gene3D" id="3.55.50.30">
    <property type="match status" value="1"/>
</dbReference>
<feature type="transmembrane region" description="Helical" evidence="1">
    <location>
        <begin position="85"/>
        <end position="107"/>
    </location>
</feature>
<name>A0A1I2FL60_9BACT</name>
<dbReference type="Gene3D" id="2.60.120.1440">
    <property type="match status" value="1"/>
</dbReference>
<dbReference type="PANTHER" id="PTHR30273:SF2">
    <property type="entry name" value="PROTEIN FECR"/>
    <property type="match status" value="1"/>
</dbReference>
<dbReference type="AlphaFoldDB" id="A0A1I2FL60"/>
<dbReference type="GO" id="GO:0016989">
    <property type="term" value="F:sigma factor antagonist activity"/>
    <property type="evidence" value="ECO:0007669"/>
    <property type="project" value="TreeGrafter"/>
</dbReference>